<evidence type="ECO:0000256" key="1">
    <source>
        <dbReference type="RuleBase" id="RU363044"/>
    </source>
</evidence>
<comment type="catalytic activity">
    <reaction evidence="1">
        <text>ATP + H2O = ADP + phosphate + H(+)</text>
        <dbReference type="Rhea" id="RHEA:13065"/>
        <dbReference type="ChEBI" id="CHEBI:15377"/>
        <dbReference type="ChEBI" id="CHEBI:15378"/>
        <dbReference type="ChEBI" id="CHEBI:30616"/>
        <dbReference type="ChEBI" id="CHEBI:43474"/>
        <dbReference type="ChEBI" id="CHEBI:456216"/>
        <dbReference type="EC" id="5.6.2.3"/>
    </reaction>
</comment>
<keyword evidence="1" id="KW-0233">DNA recombination</keyword>
<keyword evidence="1 4" id="KW-0347">Helicase</keyword>
<dbReference type="Gene3D" id="3.40.50.300">
    <property type="entry name" value="P-loop containing nucleotide triphosphate hydrolases"/>
    <property type="match status" value="1"/>
</dbReference>
<evidence type="ECO:0000313" key="4">
    <source>
        <dbReference type="EMBL" id="GEU49608.1"/>
    </source>
</evidence>
<accession>A0A6L2KJH2</accession>
<dbReference type="GO" id="GO:0005524">
    <property type="term" value="F:ATP binding"/>
    <property type="evidence" value="ECO:0007669"/>
    <property type="project" value="UniProtKB-KW"/>
</dbReference>
<evidence type="ECO:0000256" key="2">
    <source>
        <dbReference type="SAM" id="MobiDB-lite"/>
    </source>
</evidence>
<dbReference type="GO" id="GO:0000723">
    <property type="term" value="P:telomere maintenance"/>
    <property type="evidence" value="ECO:0007669"/>
    <property type="project" value="InterPro"/>
</dbReference>
<feature type="domain" description="DNA helicase Pif1-like DEAD-box helicase" evidence="3">
    <location>
        <begin position="634"/>
        <end position="692"/>
    </location>
</feature>
<dbReference type="GO" id="GO:0006281">
    <property type="term" value="P:DNA repair"/>
    <property type="evidence" value="ECO:0007669"/>
    <property type="project" value="UniProtKB-KW"/>
</dbReference>
<organism evidence="4">
    <name type="scientific">Tanacetum cinerariifolium</name>
    <name type="common">Dalmatian daisy</name>
    <name type="synonym">Chrysanthemum cinerariifolium</name>
    <dbReference type="NCBI Taxonomy" id="118510"/>
    <lineage>
        <taxon>Eukaryota</taxon>
        <taxon>Viridiplantae</taxon>
        <taxon>Streptophyta</taxon>
        <taxon>Embryophyta</taxon>
        <taxon>Tracheophyta</taxon>
        <taxon>Spermatophyta</taxon>
        <taxon>Magnoliopsida</taxon>
        <taxon>eudicotyledons</taxon>
        <taxon>Gunneridae</taxon>
        <taxon>Pentapetalae</taxon>
        <taxon>asterids</taxon>
        <taxon>campanulids</taxon>
        <taxon>Asterales</taxon>
        <taxon>Asteraceae</taxon>
        <taxon>Asteroideae</taxon>
        <taxon>Anthemideae</taxon>
        <taxon>Anthemidinae</taxon>
        <taxon>Tanacetum</taxon>
    </lineage>
</organism>
<comment type="caution">
    <text evidence="4">The sequence shown here is derived from an EMBL/GenBank/DDBJ whole genome shotgun (WGS) entry which is preliminary data.</text>
</comment>
<sequence length="817" mass="92153">EAASWDLGKRTWGGRERGFGTVPVLAGVQEEALIHIHFGCFSWFFHLVVKEEAQWFHFVVSVYIHMKGKEVVQPNISGSKHSETNHSLFFLRQEMLIRGRWLPILNRYLHMVAILIRKAYLSSHVGQLSGQRNARPHSNAALKASEVPADSSVRQSSPDLSQRADGGSFVDSDVFNRYHQLCARNVKPRWSPSSSQLTDGAVVCSSVGNTQAINNESTTSTPLILEDSTCEEATYLRGDNVNTVENTPSIHNELTNSVFPTTEDFGYAATLVSTQRKRTRENVQAISVTSENASLKRIRTSATTVGNKRPRRAACGNGGRLQDKCRKIDILEFKIRLYNAEGARGYELLTSNTLGAIVFDSGHLGFRTKLKLRSADGSGDAKRVTMLAFYAYQLHRVNEYNLIFRGGLRYMYAHYLDALAICRKLGNPQCCLLVFEQNIKPFVAFTKKERTFGDVIGVLYTVEFETRAARSTCRPHGYKIVSEMMVYGPCGATNMSAPFVWYYDRKSWSPRWNSRSSIGRLAYVHPTSGELFYFRMLLCHQMGCRDFLEVQTINKKFYPTCQATCEAMGLLGDDKEWDISIQDACVFATKSLQHFGLPAPPAGLLTQLANRLLMEERNYNREELMQERHDLVRKLNDEQRKIYDLIIHADATNQQELIFVYGHGGNGKTFLWKTIISTLRFKGKIMLAVASSEESLCRITKNTHLGKLLADTALIIWDEAPMNDRRCFEALDRSLRDILTSPRSLFGGSPTLSAKLPVVINKLSKIKQVTGRIKIPKPDEKSKNEKSKMQYPVLTALFSSDPSSNPQVQEKNTSIIK</sequence>
<dbReference type="EMBL" id="BKCJ010002589">
    <property type="protein sequence ID" value="GEU49608.1"/>
    <property type="molecule type" value="Genomic_DNA"/>
</dbReference>
<comment type="cofactor">
    <cofactor evidence="1">
        <name>Mg(2+)</name>
        <dbReference type="ChEBI" id="CHEBI:18420"/>
    </cofactor>
</comment>
<dbReference type="EC" id="5.6.2.3" evidence="1"/>
<feature type="non-terminal residue" evidence="4">
    <location>
        <position position="1"/>
    </location>
</feature>
<dbReference type="PANTHER" id="PTHR10492:SF96">
    <property type="entry name" value="ATP-DEPENDENT DNA HELICASE"/>
    <property type="match status" value="1"/>
</dbReference>
<dbReference type="GO" id="GO:0043139">
    <property type="term" value="F:5'-3' DNA helicase activity"/>
    <property type="evidence" value="ECO:0007669"/>
    <property type="project" value="UniProtKB-EC"/>
</dbReference>
<dbReference type="AlphaFoldDB" id="A0A6L2KJH2"/>
<keyword evidence="1" id="KW-0378">Hydrolase</keyword>
<keyword evidence="1" id="KW-0227">DNA damage</keyword>
<keyword evidence="1" id="KW-0234">DNA repair</keyword>
<dbReference type="GO" id="GO:0016787">
    <property type="term" value="F:hydrolase activity"/>
    <property type="evidence" value="ECO:0007669"/>
    <property type="project" value="UniProtKB-KW"/>
</dbReference>
<dbReference type="GO" id="GO:0006310">
    <property type="term" value="P:DNA recombination"/>
    <property type="evidence" value="ECO:0007669"/>
    <property type="project" value="UniProtKB-KW"/>
</dbReference>
<dbReference type="InterPro" id="IPR027417">
    <property type="entry name" value="P-loop_NTPase"/>
</dbReference>
<dbReference type="InterPro" id="IPR010285">
    <property type="entry name" value="DNA_helicase_pif1-like_DEAD"/>
</dbReference>
<dbReference type="PANTHER" id="PTHR10492">
    <property type="match status" value="1"/>
</dbReference>
<gene>
    <name evidence="4" type="ORF">Tci_021586</name>
</gene>
<dbReference type="SUPFAM" id="SSF52540">
    <property type="entry name" value="P-loop containing nucleoside triphosphate hydrolases"/>
    <property type="match status" value="1"/>
</dbReference>
<keyword evidence="1" id="KW-0547">Nucleotide-binding</keyword>
<feature type="region of interest" description="Disordered" evidence="2">
    <location>
        <begin position="797"/>
        <end position="817"/>
    </location>
</feature>
<name>A0A6L2KJH2_TANCI</name>
<protein>
    <recommendedName>
        <fullName evidence="1">ATP-dependent DNA helicase</fullName>
        <ecNumber evidence="1">5.6.2.3</ecNumber>
    </recommendedName>
</protein>
<feature type="region of interest" description="Disordered" evidence="2">
    <location>
        <begin position="131"/>
        <end position="165"/>
    </location>
</feature>
<reference evidence="4" key="1">
    <citation type="journal article" date="2019" name="Sci. Rep.">
        <title>Draft genome of Tanacetum cinerariifolium, the natural source of mosquito coil.</title>
        <authorList>
            <person name="Yamashiro T."/>
            <person name="Shiraishi A."/>
            <person name="Satake H."/>
            <person name="Nakayama K."/>
        </authorList>
    </citation>
    <scope>NUCLEOTIDE SEQUENCE</scope>
</reference>
<comment type="similarity">
    <text evidence="1">Belongs to the helicase family.</text>
</comment>
<keyword evidence="1" id="KW-0067">ATP-binding</keyword>
<proteinExistence type="inferred from homology"/>
<evidence type="ECO:0000259" key="3">
    <source>
        <dbReference type="Pfam" id="PF05970"/>
    </source>
</evidence>
<dbReference type="Pfam" id="PF05970">
    <property type="entry name" value="PIF1"/>
    <property type="match status" value="1"/>
</dbReference>